<protein>
    <submittedName>
        <fullName evidence="1">Uncharacterized protein</fullName>
    </submittedName>
</protein>
<gene>
    <name evidence="1" type="ORF">H2198_005773</name>
</gene>
<reference evidence="1" key="1">
    <citation type="submission" date="2022-10" db="EMBL/GenBank/DDBJ databases">
        <title>Culturing micro-colonial fungi from biological soil crusts in the Mojave desert and describing Neophaeococcomyces mojavensis, and introducing the new genera and species Taxawa tesnikishii.</title>
        <authorList>
            <person name="Kurbessoian T."/>
            <person name="Stajich J.E."/>
        </authorList>
    </citation>
    <scope>NUCLEOTIDE SEQUENCE</scope>
    <source>
        <strain evidence="1">JES_112</strain>
    </source>
</reference>
<organism evidence="1 2">
    <name type="scientific">Neophaeococcomyces mojaviensis</name>
    <dbReference type="NCBI Taxonomy" id="3383035"/>
    <lineage>
        <taxon>Eukaryota</taxon>
        <taxon>Fungi</taxon>
        <taxon>Dikarya</taxon>
        <taxon>Ascomycota</taxon>
        <taxon>Pezizomycotina</taxon>
        <taxon>Eurotiomycetes</taxon>
        <taxon>Chaetothyriomycetidae</taxon>
        <taxon>Chaetothyriales</taxon>
        <taxon>Chaetothyriales incertae sedis</taxon>
        <taxon>Neophaeococcomyces</taxon>
    </lineage>
</organism>
<keyword evidence="2" id="KW-1185">Reference proteome</keyword>
<evidence type="ECO:0000313" key="2">
    <source>
        <dbReference type="Proteomes" id="UP001172386"/>
    </source>
</evidence>
<name>A0ACC3A5H3_9EURO</name>
<evidence type="ECO:0000313" key="1">
    <source>
        <dbReference type="EMBL" id="KAJ9655318.1"/>
    </source>
</evidence>
<dbReference type="EMBL" id="JAPDRQ010000099">
    <property type="protein sequence ID" value="KAJ9655318.1"/>
    <property type="molecule type" value="Genomic_DNA"/>
</dbReference>
<accession>A0ACC3A5H3</accession>
<dbReference type="Proteomes" id="UP001172386">
    <property type="component" value="Unassembled WGS sequence"/>
</dbReference>
<comment type="caution">
    <text evidence="1">The sequence shown here is derived from an EMBL/GenBank/DDBJ whole genome shotgun (WGS) entry which is preliminary data.</text>
</comment>
<sequence>MPNEQQQVNSEGSGLQGLVRPQLPVSNVNNVATMTSNPQTKTRILILSDTHSALPDSTRTATHPYSQTFPSADVAIHCGDLTSTGKLHEHERAFALLKSLPAPIKLVIPGNHDLTLDRTYCTTHSRLYAWSRAHTAEDLQAAENLYTSPEARDAGILYLVEGTLSLTLSNGAELNVYASAYTPEFCDWGFAYPRDRDRFNSLSDANEQQPAVPANPVPTFVPSSPTNTHILITHGPPLGILDLTTRNEPVGCEHLLHAVTRCKPLLHCFGHIHEAWGYQVCKHDNDSLQPSEKKQGINLSNEVIDKVSECAYIDATAVEHGKETVFVNASIMSVRYSPCQRPWIVDLMLPLPAT</sequence>
<proteinExistence type="predicted"/>